<dbReference type="InterPro" id="IPR012347">
    <property type="entry name" value="Ferritin-like"/>
</dbReference>
<dbReference type="GO" id="GO:0006400">
    <property type="term" value="P:tRNA modification"/>
    <property type="evidence" value="ECO:0007669"/>
    <property type="project" value="InterPro"/>
</dbReference>
<dbReference type="AlphaFoldDB" id="A0A9J6RR80"/>
<dbReference type="Proteomes" id="UP001069090">
    <property type="component" value="Unassembled WGS sequence"/>
</dbReference>
<evidence type="ECO:0000313" key="2">
    <source>
        <dbReference type="Proteomes" id="UP001069090"/>
    </source>
</evidence>
<name>A0A9J6RR80_9GAMM</name>
<dbReference type="PANTHER" id="PTHR42637:SF1">
    <property type="entry name" value="TRNA 2-(METHYLSULFANYL)-N(6)-ISOPENTENYLADENOSINE(37) HYDROXYLASE"/>
    <property type="match status" value="1"/>
</dbReference>
<dbReference type="Pfam" id="PF06175">
    <property type="entry name" value="MiaE"/>
    <property type="match status" value="1"/>
</dbReference>
<comment type="caution">
    <text evidence="1">The sequence shown here is derived from an EMBL/GenBank/DDBJ whole genome shotgun (WGS) entry which is preliminary data.</text>
</comment>
<accession>A0A9J6RR80</accession>
<dbReference type="SUPFAM" id="SSF47240">
    <property type="entry name" value="Ferritin-like"/>
    <property type="match status" value="1"/>
</dbReference>
<dbReference type="GO" id="GO:0045301">
    <property type="term" value="F:tRNA 2-(methylsulfanyl)-N(6)-isopentenyladenosine(37) hydroxylase activity"/>
    <property type="evidence" value="ECO:0007669"/>
    <property type="project" value="InterPro"/>
</dbReference>
<dbReference type="RefSeq" id="WP_258332922.1">
    <property type="nucleotide sequence ID" value="NZ_JAPTGG010000019.1"/>
</dbReference>
<keyword evidence="2" id="KW-1185">Reference proteome</keyword>
<dbReference type="PIRSF" id="PIRSF020736">
    <property type="entry name" value="MiaE"/>
    <property type="match status" value="1"/>
</dbReference>
<gene>
    <name evidence="1" type="ORF">O0V09_17355</name>
</gene>
<organism evidence="1 2">
    <name type="scientific">Dasania phycosphaerae</name>
    <dbReference type="NCBI Taxonomy" id="2950436"/>
    <lineage>
        <taxon>Bacteria</taxon>
        <taxon>Pseudomonadati</taxon>
        <taxon>Pseudomonadota</taxon>
        <taxon>Gammaproteobacteria</taxon>
        <taxon>Cellvibrionales</taxon>
        <taxon>Spongiibacteraceae</taxon>
        <taxon>Dasania</taxon>
    </lineage>
</organism>
<protein>
    <submittedName>
        <fullName evidence="1">tRNA-(Ms[2]io[6]A)-hydroxylase</fullName>
    </submittedName>
</protein>
<dbReference type="CDD" id="cd07910">
    <property type="entry name" value="MiaE"/>
    <property type="match status" value="1"/>
</dbReference>
<reference evidence="1 2" key="1">
    <citation type="submission" date="2022-12" db="EMBL/GenBank/DDBJ databases">
        <title>Dasania phycosphaerae sp. nov., isolated from particulate material of the south coast of Korea.</title>
        <authorList>
            <person name="Jiang Y."/>
        </authorList>
    </citation>
    <scope>NUCLEOTIDE SEQUENCE [LARGE SCALE GENOMIC DNA]</scope>
    <source>
        <strain evidence="1 2">GY-19</strain>
    </source>
</reference>
<dbReference type="InterPro" id="IPR009078">
    <property type="entry name" value="Ferritin-like_SF"/>
</dbReference>
<dbReference type="EMBL" id="JAPTGG010000019">
    <property type="protein sequence ID" value="MCZ0866972.1"/>
    <property type="molecule type" value="Genomic_DNA"/>
</dbReference>
<dbReference type="InterPro" id="IPR010386">
    <property type="entry name" value="tRNA-Hydrxlase_MiaE"/>
</dbReference>
<proteinExistence type="predicted"/>
<evidence type="ECO:0000313" key="1">
    <source>
        <dbReference type="EMBL" id="MCZ0866972.1"/>
    </source>
</evidence>
<sequence length="200" mass="22812">MTDISHIQAFLLCETPDAWVQAALKDMRTVLIDHATNEMKAAQSAMTLISKNPHKLDILNKMSRLAREELLHFEQVLKILKKRGISYQSIKASSYAAKMAKHTRKGQQDNLTDTLIIGAIIEARSCERFHRLAPFLDAELQKFYLSLLKSEARHYQDYLDLAQQYSAEPIAARVDYFLALEREAILGPDPLFRFHSGVPV</sequence>
<dbReference type="Gene3D" id="1.20.1260.10">
    <property type="match status" value="1"/>
</dbReference>
<dbReference type="PANTHER" id="PTHR42637">
    <property type="entry name" value="TRNA-(MS[2]IO[6]A)-HYDROXYLASE"/>
    <property type="match status" value="1"/>
</dbReference>